<feature type="domain" description="ABC transmembrane type-1" evidence="8">
    <location>
        <begin position="90"/>
        <end position="297"/>
    </location>
</feature>
<dbReference type="InterPro" id="IPR000515">
    <property type="entry name" value="MetI-like"/>
</dbReference>
<dbReference type="Gene3D" id="1.10.3720.10">
    <property type="entry name" value="MetI-like"/>
    <property type="match status" value="1"/>
</dbReference>
<dbReference type="CDD" id="cd06261">
    <property type="entry name" value="TM_PBP2"/>
    <property type="match status" value="1"/>
</dbReference>
<proteinExistence type="inferred from homology"/>
<dbReference type="PATRIC" id="fig|145458.7.peg.1584"/>
<comment type="subcellular location">
    <subcellularLocation>
        <location evidence="1 7">Cell membrane</location>
        <topology evidence="1 7">Multi-pass membrane protein</topology>
    </subcellularLocation>
</comment>
<dbReference type="Proteomes" id="UP000237966">
    <property type="component" value="Unassembled WGS sequence"/>
</dbReference>
<evidence type="ECO:0000313" key="9">
    <source>
        <dbReference type="EMBL" id="KKM45292.1"/>
    </source>
</evidence>
<evidence type="ECO:0000313" key="10">
    <source>
        <dbReference type="EMBL" id="PPI15452.1"/>
    </source>
</evidence>
<evidence type="ECO:0000256" key="5">
    <source>
        <dbReference type="ARBA" id="ARBA00022989"/>
    </source>
</evidence>
<gene>
    <name evidence="10" type="ORF">C5C51_06725</name>
    <name evidence="9" type="ORF">VT73_06535</name>
</gene>
<evidence type="ECO:0000313" key="12">
    <source>
        <dbReference type="Proteomes" id="UP000237966"/>
    </source>
</evidence>
<dbReference type="AlphaFoldDB" id="A0A0C5BST0"/>
<protein>
    <submittedName>
        <fullName evidence="9">Sugar ABC transporter permease</fullName>
    </submittedName>
</protein>
<feature type="transmembrane region" description="Helical" evidence="7">
    <location>
        <begin position="93"/>
        <end position="115"/>
    </location>
</feature>
<evidence type="ECO:0000256" key="4">
    <source>
        <dbReference type="ARBA" id="ARBA00022692"/>
    </source>
</evidence>
<comment type="caution">
    <text evidence="9">The sequence shown here is derived from an EMBL/GenBank/DDBJ whole genome shotgun (WGS) entry which is preliminary data.</text>
</comment>
<dbReference type="STRING" id="145458.APU90_10150"/>
<keyword evidence="6 7" id="KW-0472">Membrane</keyword>
<evidence type="ECO:0000256" key="6">
    <source>
        <dbReference type="ARBA" id="ARBA00023136"/>
    </source>
</evidence>
<dbReference type="EMBL" id="PSWU01000007">
    <property type="protein sequence ID" value="PPI15452.1"/>
    <property type="molecule type" value="Genomic_DNA"/>
</dbReference>
<dbReference type="PANTHER" id="PTHR43005:SF2">
    <property type="entry name" value="INTEGRAL MEMBRANE SUGAR TRANSPORT PROTEIN"/>
    <property type="match status" value="1"/>
</dbReference>
<dbReference type="Pfam" id="PF00528">
    <property type="entry name" value="BPD_transp_1"/>
    <property type="match status" value="1"/>
</dbReference>
<comment type="similarity">
    <text evidence="7">Belongs to the binding-protein-dependent transport system permease family.</text>
</comment>
<evidence type="ECO:0000256" key="7">
    <source>
        <dbReference type="RuleBase" id="RU363032"/>
    </source>
</evidence>
<dbReference type="PANTHER" id="PTHR43005">
    <property type="entry name" value="BLR7065 PROTEIN"/>
    <property type="match status" value="1"/>
</dbReference>
<dbReference type="eggNOG" id="COG1175">
    <property type="taxonomic scope" value="Bacteria"/>
</dbReference>
<name>A0A0C5BST0_9MICO</name>
<sequence>MTTENSSSSALSVRARRSTTQRRRAESRFAFWLVLPTVILLSAVIASPIIQAIWRSLFSDTITGKISFIGIQNYLSIFIGSSSSQFWDAMGVTVFLTIVSVTLETVLGVSMALVMNRAFRGRGIIRAAILVPWAIPTAVCAVLWRWTFDANGIVNSLLGHQILWTAQEWPAKIAIIFADTWKTAPFIALLVLAGLQMIPTEIIEASKMDGAGAWRRFWTITFPLVRPALTVAVLFRLLDVLRIYDLPQIFTGGANNTTTLSMLVVRESIGNLHAGLGSALSTVTFTFIFLCAFAFIRMLGAQVFPDEDQHR</sequence>
<accession>A0A0C5BST0</accession>
<dbReference type="GeneID" id="93666973"/>
<feature type="transmembrane region" description="Helical" evidence="7">
    <location>
        <begin position="29"/>
        <end position="54"/>
    </location>
</feature>
<evidence type="ECO:0000259" key="8">
    <source>
        <dbReference type="PROSITE" id="PS50928"/>
    </source>
</evidence>
<keyword evidence="3" id="KW-1003">Cell membrane</keyword>
<evidence type="ECO:0000256" key="3">
    <source>
        <dbReference type="ARBA" id="ARBA00022475"/>
    </source>
</evidence>
<evidence type="ECO:0000256" key="1">
    <source>
        <dbReference type="ARBA" id="ARBA00004651"/>
    </source>
</evidence>
<keyword evidence="5 7" id="KW-1133">Transmembrane helix</keyword>
<dbReference type="GO" id="GO:0005886">
    <property type="term" value="C:plasma membrane"/>
    <property type="evidence" value="ECO:0007669"/>
    <property type="project" value="UniProtKB-SubCell"/>
</dbReference>
<dbReference type="OrthoDB" id="34224at2"/>
<feature type="transmembrane region" description="Helical" evidence="7">
    <location>
        <begin position="272"/>
        <end position="296"/>
    </location>
</feature>
<dbReference type="InterPro" id="IPR035906">
    <property type="entry name" value="MetI-like_sf"/>
</dbReference>
<dbReference type="SUPFAM" id="SSF161098">
    <property type="entry name" value="MetI-like"/>
    <property type="match status" value="1"/>
</dbReference>
<keyword evidence="2 7" id="KW-0813">Transport</keyword>
<dbReference type="KEGG" id="rtx:TI83_06940"/>
<organism evidence="9 11">
    <name type="scientific">Rathayibacter toxicus</name>
    <dbReference type="NCBI Taxonomy" id="145458"/>
    <lineage>
        <taxon>Bacteria</taxon>
        <taxon>Bacillati</taxon>
        <taxon>Actinomycetota</taxon>
        <taxon>Actinomycetes</taxon>
        <taxon>Micrococcales</taxon>
        <taxon>Microbacteriaceae</taxon>
        <taxon>Rathayibacter</taxon>
    </lineage>
</organism>
<evidence type="ECO:0000313" key="11">
    <source>
        <dbReference type="Proteomes" id="UP000052979"/>
    </source>
</evidence>
<keyword evidence="4 7" id="KW-0812">Transmembrane</keyword>
<dbReference type="GO" id="GO:0055085">
    <property type="term" value="P:transmembrane transport"/>
    <property type="evidence" value="ECO:0007669"/>
    <property type="project" value="InterPro"/>
</dbReference>
<keyword evidence="11" id="KW-1185">Reference proteome</keyword>
<dbReference type="KEGG" id="rtc:APU90_10150"/>
<feature type="transmembrane region" description="Helical" evidence="7">
    <location>
        <begin position="217"/>
        <end position="238"/>
    </location>
</feature>
<reference evidence="9 11" key="1">
    <citation type="submission" date="2015-04" db="EMBL/GenBank/DDBJ databases">
        <title>Draft genome sequence of Rathayibacter toxicus strain FH-142 (AKA 70134 or CS 32), a Western Australian isolate.</title>
        <authorList>
            <consortium name="Consortium for Microbial Forensics and Genomics (microFORGE)"/>
            <person name="Knight B.M."/>
            <person name="Roberts D.P."/>
            <person name="Lin D."/>
            <person name="Hari K."/>
            <person name="Fletcher J."/>
            <person name="Melcher U."/>
            <person name="Blagden T."/>
            <person name="Luster D.G."/>
            <person name="Sechler A.J."/>
            <person name="Schneider W.L."/>
            <person name="Winegar R.A."/>
        </authorList>
    </citation>
    <scope>NUCLEOTIDE SEQUENCE [LARGE SCALE GENOMIC DNA]</scope>
    <source>
        <strain evidence="9 11">FH142</strain>
    </source>
</reference>
<dbReference type="PROSITE" id="PS50928">
    <property type="entry name" value="ABC_TM1"/>
    <property type="match status" value="1"/>
</dbReference>
<dbReference type="Proteomes" id="UP000052979">
    <property type="component" value="Unassembled WGS sequence"/>
</dbReference>
<dbReference type="RefSeq" id="WP_027691456.1">
    <property type="nucleotide sequence ID" value="NZ_CP010848.1"/>
</dbReference>
<dbReference type="EMBL" id="LBFI01000044">
    <property type="protein sequence ID" value="KKM45292.1"/>
    <property type="molecule type" value="Genomic_DNA"/>
</dbReference>
<evidence type="ECO:0000256" key="2">
    <source>
        <dbReference type="ARBA" id="ARBA00022448"/>
    </source>
</evidence>
<feature type="transmembrane region" description="Helical" evidence="7">
    <location>
        <begin position="127"/>
        <end position="146"/>
    </location>
</feature>
<reference evidence="10 12" key="2">
    <citation type="submission" date="2018-02" db="EMBL/GenBank/DDBJ databases">
        <title>Bacteriophage NCPPB3778 and a type I-E CRISPR drive the evolution of the US Biological Select Agent, Rathayibacter toxicus.</title>
        <authorList>
            <person name="Davis E.W.II."/>
            <person name="Tabima J.F."/>
            <person name="Weisberg A.J."/>
            <person name="Lopes L.D."/>
            <person name="Wiseman M.S."/>
            <person name="Wiseman M.S."/>
            <person name="Pupko T."/>
            <person name="Belcher M.S."/>
            <person name="Sechler A.J."/>
            <person name="Tancos M.A."/>
            <person name="Schroeder B.K."/>
            <person name="Murray T.D."/>
            <person name="Luster D.G."/>
            <person name="Schneider W.L."/>
            <person name="Rogers E."/>
            <person name="Andreote F.D."/>
            <person name="Grunwald N.J."/>
            <person name="Putnam M.L."/>
            <person name="Chang J.H."/>
        </authorList>
    </citation>
    <scope>NUCLEOTIDE SEQUENCE [LARGE SCALE GENOMIC DNA]</scope>
    <source>
        <strain evidence="10 12">FH99</strain>
    </source>
</reference>